<gene>
    <name evidence="3" type="ORF">DXN05_16500</name>
</gene>
<proteinExistence type="predicted"/>
<feature type="signal peptide" evidence="2">
    <location>
        <begin position="1"/>
        <end position="18"/>
    </location>
</feature>
<evidence type="ECO:0000313" key="4">
    <source>
        <dbReference type="Proteomes" id="UP000261284"/>
    </source>
</evidence>
<name>A0A3E1NGQ3_9BACT</name>
<dbReference type="AlphaFoldDB" id="A0A3E1NGQ3"/>
<sequence length="143" mass="15937">MKYFLLLFVLFTCVCAQAQKKSKGFTRIDTIVVAPPKFTTRDSRATQQPENNANTVYFNRPPDTTNHPLYVVDGTEFNTPAFPTIDPMTITGIDQVKDSAALKKYGERGKNGVYLITTRGGIYRTKTRPARQTGNTAKDSATH</sequence>
<keyword evidence="2" id="KW-0732">Signal</keyword>
<evidence type="ECO:0000256" key="2">
    <source>
        <dbReference type="SAM" id="SignalP"/>
    </source>
</evidence>
<reference evidence="3 4" key="1">
    <citation type="submission" date="2018-08" db="EMBL/GenBank/DDBJ databases">
        <title>Chitinophagaceae sp. K23C18032701, a novel bacterium isolated from forest soil.</title>
        <authorList>
            <person name="Wang C."/>
        </authorList>
    </citation>
    <scope>NUCLEOTIDE SEQUENCE [LARGE SCALE GENOMIC DNA]</scope>
    <source>
        <strain evidence="3 4">K23C18032701</strain>
    </source>
</reference>
<comment type="caution">
    <text evidence="3">The sequence shown here is derived from an EMBL/GenBank/DDBJ whole genome shotgun (WGS) entry which is preliminary data.</text>
</comment>
<organism evidence="3 4">
    <name type="scientific">Deminuibacter soli</name>
    <dbReference type="NCBI Taxonomy" id="2291815"/>
    <lineage>
        <taxon>Bacteria</taxon>
        <taxon>Pseudomonadati</taxon>
        <taxon>Bacteroidota</taxon>
        <taxon>Chitinophagia</taxon>
        <taxon>Chitinophagales</taxon>
        <taxon>Chitinophagaceae</taxon>
        <taxon>Deminuibacter</taxon>
    </lineage>
</organism>
<keyword evidence="4" id="KW-1185">Reference proteome</keyword>
<feature type="region of interest" description="Disordered" evidence="1">
    <location>
        <begin position="40"/>
        <end position="62"/>
    </location>
</feature>
<dbReference type="RefSeq" id="WP_116848373.1">
    <property type="nucleotide sequence ID" value="NZ_QTJU01000006.1"/>
</dbReference>
<accession>A0A3E1NGQ3</accession>
<dbReference type="Gene3D" id="2.170.130.10">
    <property type="entry name" value="TonB-dependent receptor, plug domain"/>
    <property type="match status" value="1"/>
</dbReference>
<dbReference type="OrthoDB" id="657433at2"/>
<evidence type="ECO:0008006" key="5">
    <source>
        <dbReference type="Google" id="ProtNLM"/>
    </source>
</evidence>
<feature type="compositionally biased region" description="Polar residues" evidence="1">
    <location>
        <begin position="45"/>
        <end position="62"/>
    </location>
</feature>
<evidence type="ECO:0000256" key="1">
    <source>
        <dbReference type="SAM" id="MobiDB-lite"/>
    </source>
</evidence>
<protein>
    <recommendedName>
        <fullName evidence="5">TonB-dependent receptor plug domain-containing protein</fullName>
    </recommendedName>
</protein>
<dbReference type="EMBL" id="QTJU01000006">
    <property type="protein sequence ID" value="RFM27067.1"/>
    <property type="molecule type" value="Genomic_DNA"/>
</dbReference>
<evidence type="ECO:0000313" key="3">
    <source>
        <dbReference type="EMBL" id="RFM27067.1"/>
    </source>
</evidence>
<dbReference type="InterPro" id="IPR037066">
    <property type="entry name" value="Plug_dom_sf"/>
</dbReference>
<feature type="chain" id="PRO_5017598316" description="TonB-dependent receptor plug domain-containing protein" evidence="2">
    <location>
        <begin position="19"/>
        <end position="143"/>
    </location>
</feature>
<dbReference type="Proteomes" id="UP000261284">
    <property type="component" value="Unassembled WGS sequence"/>
</dbReference>